<name>A0ABY5TUL1_9BACT</name>
<evidence type="ECO:0000313" key="2">
    <source>
        <dbReference type="Proteomes" id="UP001058364"/>
    </source>
</evidence>
<gene>
    <name evidence="1" type="ORF">NX772_00715</name>
</gene>
<dbReference type="NCBIfam" id="NF045754">
    <property type="entry name" value="MPN499"/>
    <property type="match status" value="1"/>
</dbReference>
<reference evidence="1" key="1">
    <citation type="submission" date="2022-08" db="EMBL/GenBank/DDBJ databases">
        <title>Complete genome sequence of Mycoplasma molare type strain H 542.</title>
        <authorList>
            <person name="Spergser J."/>
        </authorList>
    </citation>
    <scope>NUCLEOTIDE SEQUENCE</scope>
    <source>
        <strain evidence="1">H 542</strain>
    </source>
</reference>
<dbReference type="EMBL" id="CP103423">
    <property type="protein sequence ID" value="UWD34338.1"/>
    <property type="molecule type" value="Genomic_DNA"/>
</dbReference>
<evidence type="ECO:0000313" key="1">
    <source>
        <dbReference type="EMBL" id="UWD34338.1"/>
    </source>
</evidence>
<dbReference type="RefSeq" id="WP_027123164.1">
    <property type="nucleotide sequence ID" value="NZ_CP103423.1"/>
</dbReference>
<sequence length="157" mass="18921">MKQKDIDKVKVNKTENGYWLVPSITNIFTRKSSNYAIKFSPTLEELITKNNFQYKNIRFSFNGDKNFYIFNKLMKIKGLSINIQESQVKKMSKKDFIDFEVVNNLIIRLNYKSIKNIYFGNIFFVDKEFFRNFYINNKKEENQKIIIEWTNFGFNLL</sequence>
<organism evidence="1 2">
    <name type="scientific">Mesomycoplasma molare</name>
    <dbReference type="NCBI Taxonomy" id="171288"/>
    <lineage>
        <taxon>Bacteria</taxon>
        <taxon>Bacillati</taxon>
        <taxon>Mycoplasmatota</taxon>
        <taxon>Mycoplasmoidales</taxon>
        <taxon>Metamycoplasmataceae</taxon>
        <taxon>Mesomycoplasma</taxon>
    </lineage>
</organism>
<keyword evidence="2" id="KW-1185">Reference proteome</keyword>
<accession>A0ABY5TUL1</accession>
<protein>
    <submittedName>
        <fullName evidence="1">Uncharacterized protein</fullName>
    </submittedName>
</protein>
<dbReference type="InterPro" id="IPR054961">
    <property type="entry name" value="MPN499"/>
</dbReference>
<proteinExistence type="predicted"/>
<dbReference type="Proteomes" id="UP001058364">
    <property type="component" value="Chromosome"/>
</dbReference>